<sequence>MTVHEPVAPADMRNPAPTARRIPSAVVLAVLCVATFLAQLDVWITNVGLPAIGRGVAADSLSDLSWVLNAYAIVYAALLVPAGRLADRYGGKAAFLLGLTVFAAASLGAGLSNDLWVLIGFRVLQAAGAAVLTPSSLGLVLTSAPPAKVTAYVKIWVTTGALSAACGPIAGGTLIQASWRWLFLINIPIALGALVVAGIVVPNTRHERSGPFPDIAGGLLMMAAVAALCLGVVKAPDWGWTSGRVIISLAAAAVALAAFLLRSARHAAPVIQLNYFRDRVFTASNLVAMLAFGSFGLVLLSAILWMQGHWGYSPLKTGFATVPAPVMFAVGAGVAERLVQKGRARVGTVSAAGLIIAAAGAILLVTLVQVEPSYAARFLPGWLLFGLGLGLAIPAAVSTATVELPPEEAATGSAIVQMSAQLGSVIGVSVLVAILGTASAAAPLGVYHQAWWVSFAVGLSAVLAALGINQRSINQRRINQRNRAAGSDSRA</sequence>
<feature type="transmembrane region" description="Helical" evidence="5">
    <location>
        <begin position="351"/>
        <end position="370"/>
    </location>
</feature>
<dbReference type="InterPro" id="IPR036259">
    <property type="entry name" value="MFS_trans_sf"/>
</dbReference>
<reference evidence="7" key="1">
    <citation type="submission" date="2022-05" db="EMBL/GenBank/DDBJ databases">
        <title>Jatrophihabitans sp. SB3-54 whole genome sequence.</title>
        <authorList>
            <person name="Suh M.K."/>
            <person name="Eom M.K."/>
            <person name="Kim J.S."/>
            <person name="Kim H.S."/>
            <person name="Do H.E."/>
            <person name="Shin Y.K."/>
            <person name="Lee J.-S."/>
        </authorList>
    </citation>
    <scope>NUCLEOTIDE SEQUENCE</scope>
    <source>
        <strain evidence="7">SB3-54</strain>
    </source>
</reference>
<feature type="transmembrane region" description="Helical" evidence="5">
    <location>
        <begin position="93"/>
        <end position="111"/>
    </location>
</feature>
<feature type="transmembrane region" description="Helical" evidence="5">
    <location>
        <begin position="285"/>
        <end position="306"/>
    </location>
</feature>
<evidence type="ECO:0000256" key="5">
    <source>
        <dbReference type="SAM" id="Phobius"/>
    </source>
</evidence>
<keyword evidence="2 5" id="KW-0812">Transmembrane</keyword>
<keyword evidence="8" id="KW-1185">Reference proteome</keyword>
<evidence type="ECO:0000256" key="1">
    <source>
        <dbReference type="ARBA" id="ARBA00004651"/>
    </source>
</evidence>
<keyword evidence="3 5" id="KW-1133">Transmembrane helix</keyword>
<evidence type="ECO:0000256" key="2">
    <source>
        <dbReference type="ARBA" id="ARBA00022692"/>
    </source>
</evidence>
<protein>
    <submittedName>
        <fullName evidence="7">MFS transporter</fullName>
    </submittedName>
</protein>
<organism evidence="7 8">
    <name type="scientific">Jatrophihabitans cynanchi</name>
    <dbReference type="NCBI Taxonomy" id="2944128"/>
    <lineage>
        <taxon>Bacteria</taxon>
        <taxon>Bacillati</taxon>
        <taxon>Actinomycetota</taxon>
        <taxon>Actinomycetes</taxon>
        <taxon>Jatrophihabitantales</taxon>
        <taxon>Jatrophihabitantaceae</taxon>
        <taxon>Jatrophihabitans</taxon>
    </lineage>
</organism>
<dbReference type="CDD" id="cd17321">
    <property type="entry name" value="MFS_MMR_MDR_like"/>
    <property type="match status" value="1"/>
</dbReference>
<accession>A0ABY7JZQ1</accession>
<feature type="transmembrane region" description="Helical" evidence="5">
    <location>
        <begin position="245"/>
        <end position="264"/>
    </location>
</feature>
<dbReference type="RefSeq" id="WP_269444300.1">
    <property type="nucleotide sequence ID" value="NZ_CP097463.1"/>
</dbReference>
<dbReference type="Proteomes" id="UP001164693">
    <property type="component" value="Chromosome"/>
</dbReference>
<feature type="transmembrane region" description="Helical" evidence="5">
    <location>
        <begin position="22"/>
        <end position="44"/>
    </location>
</feature>
<evidence type="ECO:0000256" key="4">
    <source>
        <dbReference type="ARBA" id="ARBA00023136"/>
    </source>
</evidence>
<dbReference type="EMBL" id="CP097463">
    <property type="protein sequence ID" value="WAX57753.1"/>
    <property type="molecule type" value="Genomic_DNA"/>
</dbReference>
<gene>
    <name evidence="7" type="ORF">M6B22_03035</name>
</gene>
<evidence type="ECO:0000313" key="8">
    <source>
        <dbReference type="Proteomes" id="UP001164693"/>
    </source>
</evidence>
<dbReference type="Gene3D" id="1.20.1720.10">
    <property type="entry name" value="Multidrug resistance protein D"/>
    <property type="match status" value="1"/>
</dbReference>
<dbReference type="Pfam" id="PF07690">
    <property type="entry name" value="MFS_1"/>
    <property type="match status" value="1"/>
</dbReference>
<dbReference type="PANTHER" id="PTHR42718:SF48">
    <property type="entry name" value="CONSERVED TWO-DOMAIN MEMBRANE PROTEIN-RELATED"/>
    <property type="match status" value="1"/>
</dbReference>
<feature type="transmembrane region" description="Helical" evidence="5">
    <location>
        <begin position="318"/>
        <end position="339"/>
    </location>
</feature>
<dbReference type="Gene3D" id="1.20.1250.20">
    <property type="entry name" value="MFS general substrate transporter like domains"/>
    <property type="match status" value="1"/>
</dbReference>
<feature type="transmembrane region" description="Helical" evidence="5">
    <location>
        <begin position="181"/>
        <end position="203"/>
    </location>
</feature>
<evidence type="ECO:0000256" key="3">
    <source>
        <dbReference type="ARBA" id="ARBA00022989"/>
    </source>
</evidence>
<dbReference type="PROSITE" id="PS50850">
    <property type="entry name" value="MFS"/>
    <property type="match status" value="1"/>
</dbReference>
<feature type="transmembrane region" description="Helical" evidence="5">
    <location>
        <begin position="215"/>
        <end position="233"/>
    </location>
</feature>
<feature type="transmembrane region" description="Helical" evidence="5">
    <location>
        <begin position="123"/>
        <end position="143"/>
    </location>
</feature>
<feature type="transmembrane region" description="Helical" evidence="5">
    <location>
        <begin position="382"/>
        <end position="402"/>
    </location>
</feature>
<dbReference type="SUPFAM" id="SSF103473">
    <property type="entry name" value="MFS general substrate transporter"/>
    <property type="match status" value="2"/>
</dbReference>
<feature type="transmembrane region" description="Helical" evidence="5">
    <location>
        <begin position="155"/>
        <end position="175"/>
    </location>
</feature>
<keyword evidence="4 5" id="KW-0472">Membrane</keyword>
<name>A0ABY7JZQ1_9ACTN</name>
<feature type="transmembrane region" description="Helical" evidence="5">
    <location>
        <begin position="450"/>
        <end position="468"/>
    </location>
</feature>
<proteinExistence type="predicted"/>
<dbReference type="InterPro" id="IPR011701">
    <property type="entry name" value="MFS"/>
</dbReference>
<evidence type="ECO:0000313" key="7">
    <source>
        <dbReference type="EMBL" id="WAX57753.1"/>
    </source>
</evidence>
<evidence type="ECO:0000259" key="6">
    <source>
        <dbReference type="PROSITE" id="PS50850"/>
    </source>
</evidence>
<dbReference type="InterPro" id="IPR020846">
    <property type="entry name" value="MFS_dom"/>
</dbReference>
<comment type="subcellular location">
    <subcellularLocation>
        <location evidence="1">Cell membrane</location>
        <topology evidence="1">Multi-pass membrane protein</topology>
    </subcellularLocation>
</comment>
<feature type="transmembrane region" description="Helical" evidence="5">
    <location>
        <begin position="422"/>
        <end position="444"/>
    </location>
</feature>
<dbReference type="PANTHER" id="PTHR42718">
    <property type="entry name" value="MAJOR FACILITATOR SUPERFAMILY MULTIDRUG TRANSPORTER MFSC"/>
    <property type="match status" value="1"/>
</dbReference>
<feature type="transmembrane region" description="Helical" evidence="5">
    <location>
        <begin position="64"/>
        <end position="81"/>
    </location>
</feature>
<feature type="domain" description="Major facilitator superfamily (MFS) profile" evidence="6">
    <location>
        <begin position="27"/>
        <end position="473"/>
    </location>
</feature>